<organism evidence="8 9">
    <name type="scientific">Deinococcus malanensis</name>
    <dbReference type="NCBI Taxonomy" id="1706855"/>
    <lineage>
        <taxon>Bacteria</taxon>
        <taxon>Thermotogati</taxon>
        <taxon>Deinococcota</taxon>
        <taxon>Deinococci</taxon>
        <taxon>Deinococcales</taxon>
        <taxon>Deinococcaceae</taxon>
        <taxon>Deinococcus</taxon>
    </lineage>
</organism>
<dbReference type="InterPro" id="IPR003594">
    <property type="entry name" value="HATPase_dom"/>
</dbReference>
<feature type="coiled-coil region" evidence="6">
    <location>
        <begin position="306"/>
        <end position="333"/>
    </location>
</feature>
<dbReference type="EC" id="2.7.13.3" evidence="2"/>
<dbReference type="InterPro" id="IPR003018">
    <property type="entry name" value="GAF"/>
</dbReference>
<evidence type="ECO:0000256" key="1">
    <source>
        <dbReference type="ARBA" id="ARBA00000085"/>
    </source>
</evidence>
<proteinExistence type="predicted"/>
<evidence type="ECO:0000313" key="8">
    <source>
        <dbReference type="EMBL" id="GGK39365.1"/>
    </source>
</evidence>
<dbReference type="SMART" id="SM00388">
    <property type="entry name" value="HisKA"/>
    <property type="match status" value="1"/>
</dbReference>
<accession>A0ABQ2F211</accession>
<dbReference type="Proteomes" id="UP000647587">
    <property type="component" value="Unassembled WGS sequence"/>
</dbReference>
<reference evidence="9" key="1">
    <citation type="journal article" date="2019" name="Int. J. Syst. Evol. Microbiol.">
        <title>The Global Catalogue of Microorganisms (GCM) 10K type strain sequencing project: providing services to taxonomists for standard genome sequencing and annotation.</title>
        <authorList>
            <consortium name="The Broad Institute Genomics Platform"/>
            <consortium name="The Broad Institute Genome Sequencing Center for Infectious Disease"/>
            <person name="Wu L."/>
            <person name="Ma J."/>
        </authorList>
    </citation>
    <scope>NUCLEOTIDE SEQUENCE [LARGE SCALE GENOMIC DNA]</scope>
    <source>
        <strain evidence="9">JCM 30331</strain>
    </source>
</reference>
<dbReference type="EMBL" id="BMPP01000020">
    <property type="protein sequence ID" value="GGK39365.1"/>
    <property type="molecule type" value="Genomic_DNA"/>
</dbReference>
<dbReference type="Gene3D" id="3.30.565.10">
    <property type="entry name" value="Histidine kinase-like ATPase, C-terminal domain"/>
    <property type="match status" value="1"/>
</dbReference>
<dbReference type="Pfam" id="PF00512">
    <property type="entry name" value="HisKA"/>
    <property type="match status" value="1"/>
</dbReference>
<dbReference type="SUPFAM" id="SSF47384">
    <property type="entry name" value="Homodimeric domain of signal transducing histidine kinase"/>
    <property type="match status" value="1"/>
</dbReference>
<dbReference type="PROSITE" id="PS50109">
    <property type="entry name" value="HIS_KIN"/>
    <property type="match status" value="1"/>
</dbReference>
<keyword evidence="5" id="KW-0418">Kinase</keyword>
<name>A0ABQ2F211_9DEIO</name>
<dbReference type="InterPro" id="IPR005467">
    <property type="entry name" value="His_kinase_dom"/>
</dbReference>
<dbReference type="InterPro" id="IPR050351">
    <property type="entry name" value="BphY/WalK/GraS-like"/>
</dbReference>
<evidence type="ECO:0000313" key="9">
    <source>
        <dbReference type="Proteomes" id="UP000647587"/>
    </source>
</evidence>
<evidence type="ECO:0000256" key="6">
    <source>
        <dbReference type="SAM" id="Coils"/>
    </source>
</evidence>
<evidence type="ECO:0000256" key="5">
    <source>
        <dbReference type="ARBA" id="ARBA00022777"/>
    </source>
</evidence>
<dbReference type="Pfam" id="PF02518">
    <property type="entry name" value="HATPase_c"/>
    <property type="match status" value="1"/>
</dbReference>
<dbReference type="CDD" id="cd00082">
    <property type="entry name" value="HisKA"/>
    <property type="match status" value="1"/>
</dbReference>
<comment type="caution">
    <text evidence="8">The sequence shown here is derived from an EMBL/GenBank/DDBJ whole genome shotgun (WGS) entry which is preliminary data.</text>
</comment>
<comment type="catalytic activity">
    <reaction evidence="1">
        <text>ATP + protein L-histidine = ADP + protein N-phospho-L-histidine.</text>
        <dbReference type="EC" id="2.7.13.3"/>
    </reaction>
</comment>
<evidence type="ECO:0000256" key="4">
    <source>
        <dbReference type="ARBA" id="ARBA00022679"/>
    </source>
</evidence>
<dbReference type="SUPFAM" id="SSF55874">
    <property type="entry name" value="ATPase domain of HSP90 chaperone/DNA topoisomerase II/histidine kinase"/>
    <property type="match status" value="1"/>
</dbReference>
<dbReference type="Gene3D" id="1.10.287.130">
    <property type="match status" value="1"/>
</dbReference>
<evidence type="ECO:0000259" key="7">
    <source>
        <dbReference type="PROSITE" id="PS50109"/>
    </source>
</evidence>
<dbReference type="InterPro" id="IPR036890">
    <property type="entry name" value="HATPase_C_sf"/>
</dbReference>
<evidence type="ECO:0000256" key="2">
    <source>
        <dbReference type="ARBA" id="ARBA00012438"/>
    </source>
</evidence>
<keyword evidence="9" id="KW-1185">Reference proteome</keyword>
<dbReference type="PANTHER" id="PTHR42878:SF15">
    <property type="entry name" value="BACTERIOPHYTOCHROME"/>
    <property type="match status" value="1"/>
</dbReference>
<dbReference type="InterPro" id="IPR036097">
    <property type="entry name" value="HisK_dim/P_sf"/>
</dbReference>
<dbReference type="Gene3D" id="3.30.450.20">
    <property type="entry name" value="PAS domain"/>
    <property type="match status" value="1"/>
</dbReference>
<dbReference type="InterPro" id="IPR004358">
    <property type="entry name" value="Sig_transdc_His_kin-like_C"/>
</dbReference>
<keyword evidence="6" id="KW-0175">Coiled coil</keyword>
<dbReference type="PANTHER" id="PTHR42878">
    <property type="entry name" value="TWO-COMPONENT HISTIDINE KINASE"/>
    <property type="match status" value="1"/>
</dbReference>
<gene>
    <name evidence="8" type="ORF">GCM10008955_36460</name>
</gene>
<dbReference type="SUPFAM" id="SSF55781">
    <property type="entry name" value="GAF domain-like"/>
    <property type="match status" value="2"/>
</dbReference>
<dbReference type="InterPro" id="IPR029016">
    <property type="entry name" value="GAF-like_dom_sf"/>
</dbReference>
<dbReference type="SMART" id="SM00065">
    <property type="entry name" value="GAF"/>
    <property type="match status" value="2"/>
</dbReference>
<dbReference type="PRINTS" id="PR00344">
    <property type="entry name" value="BCTRLSENSOR"/>
</dbReference>
<sequence>MTSRSLFEQGGETGTLMRDFDWARSALGPPELWSPRLRTYVELMLASKQPMYLGWTRDLIALYNDAYRPILGADKHPHALGQPTADIFEHDGYPGLKPYFDALLNQGESFAFDDILVPLIRHGYLEECYFDVSYTPIQGDVQVEGMLATVNETTERVLSTRRTGALAFLAAHLLGINDKHQIADALMQGARHNPHDLPFILLYLPDEEQNLKLQHAEGLPEADLTSFDALRETWGGGHDMQVRSITPQTTGAWPEPVTQVAVLPLTKGGTLTAPQGHLVIGLNARKQVDGAYRDFLELLKSQVLGALRSADLADTLEEQNAELEARTQMLEAFSTLTHDLGILSEPLHLIQETQRMVLSLLPAGFSQYYEPQDERWVIRSQVGQVNTPELQALLDAGLPFLEPPNLLTPWQTGESYFQAPYDPTADRLTGSETYPGATATLPITVGGQRRGVLGFALFDPQAWSRADRALLETAMRHLNLTLERAEQAQDLQARQAEVESRNHALEAFAHLARDLALETDRVALVRRAQEIVLSLLPSGYAVYYELEEGLWRAKAQVGDLGNEGLQALVDAGFPQDIPTLSIPLTTGEPLYQDVYARGADTPTDVVQHLQAVVTLPLLFRRVPIGMFVLGLFEQRAWTAVDRAVLETTMRSLSLALERAEYTRELTAQRDALDTRTLALGDANEELEAFAYSVSHDLRTPVRHIAGFSTLLRKTLGDGLDPKAERYLTVIDQATLRMNHLIDAMLDLSRTSRQPLHVRLVDLGALLTDIRAELMPDVLERDIAWRIGPLPLVWADQDLLRQALLNLLSNALKYSRTRAQAVIEVRVVERSGDWVVEVQDNGVGFDPRYSDKLFGVFQRMHRQEEFEGTGVGLANVRRIIARHGGQVWAKGAVGEGATFSFSLPKVAT</sequence>
<dbReference type="SMART" id="SM00387">
    <property type="entry name" value="HATPase_c"/>
    <property type="match status" value="1"/>
</dbReference>
<dbReference type="Gene3D" id="3.30.450.40">
    <property type="match status" value="2"/>
</dbReference>
<feature type="domain" description="Histidine kinase" evidence="7">
    <location>
        <begin position="692"/>
        <end position="906"/>
    </location>
</feature>
<dbReference type="RefSeq" id="WP_229780898.1">
    <property type="nucleotide sequence ID" value="NZ_BMPP01000020.1"/>
</dbReference>
<evidence type="ECO:0000256" key="3">
    <source>
        <dbReference type="ARBA" id="ARBA00022553"/>
    </source>
</evidence>
<dbReference type="InterPro" id="IPR003661">
    <property type="entry name" value="HisK_dim/P_dom"/>
</dbReference>
<protein>
    <recommendedName>
        <fullName evidence="2">histidine kinase</fullName>
        <ecNumber evidence="2">2.7.13.3</ecNumber>
    </recommendedName>
</protein>
<keyword evidence="4" id="KW-0808">Transferase</keyword>
<keyword evidence="3" id="KW-0597">Phosphoprotein</keyword>